<dbReference type="OrthoDB" id="597977at2"/>
<protein>
    <recommendedName>
        <fullName evidence="1">Helix-turn-helix domain-containing protein</fullName>
    </recommendedName>
</protein>
<dbReference type="EMBL" id="ADLD01000013">
    <property type="protein sequence ID" value="EHB91729.1"/>
    <property type="molecule type" value="Genomic_DNA"/>
</dbReference>
<evidence type="ECO:0000313" key="2">
    <source>
        <dbReference type="EMBL" id="EHB91729.1"/>
    </source>
</evidence>
<proteinExistence type="predicted"/>
<gene>
    <name evidence="2" type="ORF">HMPREF9450_01778</name>
</gene>
<reference evidence="2 3" key="1">
    <citation type="submission" date="2011-08" db="EMBL/GenBank/DDBJ databases">
        <title>The Genome Sequence of Alistipes indistinctus YIT 12060.</title>
        <authorList>
            <consortium name="The Broad Institute Genome Sequencing Platform"/>
            <person name="Earl A."/>
            <person name="Ward D."/>
            <person name="Feldgarden M."/>
            <person name="Gevers D."/>
            <person name="Morotomi M."/>
            <person name="Young S.K."/>
            <person name="Zeng Q."/>
            <person name="Gargeya S."/>
            <person name="Fitzgerald M."/>
            <person name="Haas B."/>
            <person name="Abouelleil A."/>
            <person name="Alvarado L."/>
            <person name="Arachchi H.M."/>
            <person name="Berlin A."/>
            <person name="Brown A."/>
            <person name="Chapman S.B."/>
            <person name="Chen Z."/>
            <person name="Dunbar C."/>
            <person name="Freedman E."/>
            <person name="Gearin G."/>
            <person name="Gellesch M."/>
            <person name="Goldberg J."/>
            <person name="Griggs A."/>
            <person name="Gujja S."/>
            <person name="Heiman D."/>
            <person name="Howarth C."/>
            <person name="Larson L."/>
            <person name="Lui A."/>
            <person name="MacDonald P.J.P."/>
            <person name="Montmayeur A."/>
            <person name="Murphy C."/>
            <person name="Neiman D."/>
            <person name="Pearson M."/>
            <person name="Priest M."/>
            <person name="Roberts A."/>
            <person name="Saif S."/>
            <person name="Shea T."/>
            <person name="Shenoy N."/>
            <person name="Sisk P."/>
            <person name="Stolte C."/>
            <person name="Sykes S."/>
            <person name="Wortman J."/>
            <person name="Nusbaum C."/>
            <person name="Birren B."/>
        </authorList>
    </citation>
    <scope>NUCLEOTIDE SEQUENCE [LARGE SCALE GENOMIC DNA]</scope>
    <source>
        <strain evidence="2 3">YIT 12060</strain>
    </source>
</reference>
<dbReference type="Proteomes" id="UP000006008">
    <property type="component" value="Unassembled WGS sequence"/>
</dbReference>
<name>G5HAW3_9BACT</name>
<keyword evidence="3" id="KW-1185">Reference proteome</keyword>
<dbReference type="HOGENOM" id="CLU_140176_0_1_10"/>
<organism evidence="2 3">
    <name type="scientific">Alistipes indistinctus YIT 12060</name>
    <dbReference type="NCBI Taxonomy" id="742725"/>
    <lineage>
        <taxon>Bacteria</taxon>
        <taxon>Pseudomonadati</taxon>
        <taxon>Bacteroidota</taxon>
        <taxon>Bacteroidia</taxon>
        <taxon>Bacteroidales</taxon>
        <taxon>Rikenellaceae</taxon>
        <taxon>Alistipes</taxon>
    </lineage>
</organism>
<evidence type="ECO:0000259" key="1">
    <source>
        <dbReference type="Pfam" id="PF12728"/>
    </source>
</evidence>
<comment type="caution">
    <text evidence="2">The sequence shown here is derived from an EMBL/GenBank/DDBJ whole genome shotgun (WGS) entry which is preliminary data.</text>
</comment>
<dbReference type="eggNOG" id="COG3311">
    <property type="taxonomic scope" value="Bacteria"/>
</dbReference>
<dbReference type="RefSeq" id="WP_009134584.1">
    <property type="nucleotide sequence ID" value="NZ_CP102250.1"/>
</dbReference>
<dbReference type="AlphaFoldDB" id="G5HAW3"/>
<evidence type="ECO:0000313" key="3">
    <source>
        <dbReference type="Proteomes" id="UP000006008"/>
    </source>
</evidence>
<dbReference type="InterPro" id="IPR041657">
    <property type="entry name" value="HTH_17"/>
</dbReference>
<dbReference type="GeneID" id="92815195"/>
<sequence>MEQTVLTFEKLPEAVAYLVTEVNNIRRLLEQQRQPLPSKRLPVGIEDACRVVMKARSTVYTLVRKGLIPCCKNGNRLYFYEDELLAWIANGKKKSIAETKAEIEAQMQQSVRHKPAGRNF</sequence>
<dbReference type="Pfam" id="PF12728">
    <property type="entry name" value="HTH_17"/>
    <property type="match status" value="1"/>
</dbReference>
<dbReference type="STRING" id="742725.HMPREF9450_01778"/>
<accession>G5HAW3</accession>
<dbReference type="PATRIC" id="fig|742725.3.peg.1871"/>
<feature type="domain" description="Helix-turn-helix" evidence="1">
    <location>
        <begin position="45"/>
        <end position="90"/>
    </location>
</feature>